<evidence type="ECO:0000259" key="8">
    <source>
        <dbReference type="Pfam" id="PF01182"/>
    </source>
</evidence>
<dbReference type="Proteomes" id="UP001589733">
    <property type="component" value="Unassembled WGS sequence"/>
</dbReference>
<evidence type="ECO:0000256" key="7">
    <source>
        <dbReference type="RuleBase" id="RU365095"/>
    </source>
</evidence>
<evidence type="ECO:0000256" key="3">
    <source>
        <dbReference type="ARBA" id="ARBA00004961"/>
    </source>
</evidence>
<organism evidence="9 10">
    <name type="scientific">Deinococcus oregonensis</name>
    <dbReference type="NCBI Taxonomy" id="1805970"/>
    <lineage>
        <taxon>Bacteria</taxon>
        <taxon>Thermotogati</taxon>
        <taxon>Deinococcota</taxon>
        <taxon>Deinococci</taxon>
        <taxon>Deinococcales</taxon>
        <taxon>Deinococcaceae</taxon>
        <taxon>Deinococcus</taxon>
    </lineage>
</organism>
<evidence type="ECO:0000256" key="5">
    <source>
        <dbReference type="ARBA" id="ARBA00013198"/>
    </source>
</evidence>
<dbReference type="Gene3D" id="3.40.50.1360">
    <property type="match status" value="1"/>
</dbReference>
<name>A0ABV6AWF1_9DEIO</name>
<comment type="similarity">
    <text evidence="4 7">Belongs to the glucosamine/galactosamine-6-phosphate isomerase family. 6-phosphogluconolactonase subfamily.</text>
</comment>
<dbReference type="SUPFAM" id="SSF100950">
    <property type="entry name" value="NagB/RpiA/CoA transferase-like"/>
    <property type="match status" value="1"/>
</dbReference>
<dbReference type="PANTHER" id="PTHR11054">
    <property type="entry name" value="6-PHOSPHOGLUCONOLACTONASE"/>
    <property type="match status" value="1"/>
</dbReference>
<dbReference type="PANTHER" id="PTHR11054:SF0">
    <property type="entry name" value="6-PHOSPHOGLUCONOLACTONASE"/>
    <property type="match status" value="1"/>
</dbReference>
<dbReference type="EC" id="3.1.1.31" evidence="5 7"/>
<dbReference type="CDD" id="cd01400">
    <property type="entry name" value="6PGL"/>
    <property type="match status" value="1"/>
</dbReference>
<keyword evidence="7 9" id="KW-0378">Hydrolase</keyword>
<dbReference type="InterPro" id="IPR037171">
    <property type="entry name" value="NagB/RpiA_transferase-like"/>
</dbReference>
<dbReference type="NCBIfam" id="TIGR01198">
    <property type="entry name" value="pgl"/>
    <property type="match status" value="1"/>
</dbReference>
<comment type="catalytic activity">
    <reaction evidence="1 7">
        <text>6-phospho-D-glucono-1,5-lactone + H2O = 6-phospho-D-gluconate + H(+)</text>
        <dbReference type="Rhea" id="RHEA:12556"/>
        <dbReference type="ChEBI" id="CHEBI:15377"/>
        <dbReference type="ChEBI" id="CHEBI:15378"/>
        <dbReference type="ChEBI" id="CHEBI:57955"/>
        <dbReference type="ChEBI" id="CHEBI:58759"/>
        <dbReference type="EC" id="3.1.1.31"/>
    </reaction>
</comment>
<evidence type="ECO:0000256" key="1">
    <source>
        <dbReference type="ARBA" id="ARBA00000832"/>
    </source>
</evidence>
<dbReference type="InterPro" id="IPR006148">
    <property type="entry name" value="Glc/Gal-6P_isomerase"/>
</dbReference>
<accession>A0ABV6AWF1</accession>
<dbReference type="EMBL" id="JBHLYR010000024">
    <property type="protein sequence ID" value="MFB9991839.1"/>
    <property type="molecule type" value="Genomic_DNA"/>
</dbReference>
<evidence type="ECO:0000313" key="10">
    <source>
        <dbReference type="Proteomes" id="UP001589733"/>
    </source>
</evidence>
<dbReference type="RefSeq" id="WP_380007616.1">
    <property type="nucleotide sequence ID" value="NZ_JBHLYR010000024.1"/>
</dbReference>
<keyword evidence="10" id="KW-1185">Reference proteome</keyword>
<proteinExistence type="inferred from homology"/>
<feature type="domain" description="Glucosamine/galactosamine-6-phosphate isomerase" evidence="8">
    <location>
        <begin position="8"/>
        <end position="208"/>
    </location>
</feature>
<dbReference type="InterPro" id="IPR005900">
    <property type="entry name" value="6-phosphogluconolactonase_DevB"/>
</dbReference>
<reference evidence="9 10" key="1">
    <citation type="submission" date="2024-09" db="EMBL/GenBank/DDBJ databases">
        <authorList>
            <person name="Sun Q."/>
            <person name="Mori K."/>
        </authorList>
    </citation>
    <scope>NUCLEOTIDE SEQUENCE [LARGE SCALE GENOMIC DNA]</scope>
    <source>
        <strain evidence="9 10">JCM 13503</strain>
    </source>
</reference>
<sequence>MNVRTFSTPDLTAAAAAEAFAQAARAAVHDRGAFHVALSGGSTPKLMYRVLGDLPEIPWQSVHIYFSDERSVGPDSPDSNFRLAQDELLSHVPVPPAQVHRMAGEVRPLDTAAGAYAALLPARLDVVLLGMGDDGHTASLFPGTDALSAGGRVAANFVPRLDTGRLTFTFAEINAARERWILVTGAGKAGILRQVQQDEGGYPIAGVQDAVWFIDAAAGAELVSAPPSA</sequence>
<dbReference type="InterPro" id="IPR039104">
    <property type="entry name" value="6PGL"/>
</dbReference>
<evidence type="ECO:0000256" key="4">
    <source>
        <dbReference type="ARBA" id="ARBA00010662"/>
    </source>
</evidence>
<gene>
    <name evidence="7 9" type="primary">pgl</name>
    <name evidence="9" type="ORF">ACFFLM_07650</name>
</gene>
<evidence type="ECO:0000256" key="2">
    <source>
        <dbReference type="ARBA" id="ARBA00002681"/>
    </source>
</evidence>
<evidence type="ECO:0000256" key="6">
    <source>
        <dbReference type="ARBA" id="ARBA00020337"/>
    </source>
</evidence>
<comment type="function">
    <text evidence="2 7">Hydrolysis of 6-phosphogluconolactone to 6-phosphogluconate.</text>
</comment>
<evidence type="ECO:0000313" key="9">
    <source>
        <dbReference type="EMBL" id="MFB9991839.1"/>
    </source>
</evidence>
<comment type="pathway">
    <text evidence="3 7">Carbohydrate degradation; pentose phosphate pathway; D-ribulose 5-phosphate from D-glucose 6-phosphate (oxidative stage): step 2/3.</text>
</comment>
<dbReference type="Pfam" id="PF01182">
    <property type="entry name" value="Glucosamine_iso"/>
    <property type="match status" value="1"/>
</dbReference>
<protein>
    <recommendedName>
        <fullName evidence="6 7">6-phosphogluconolactonase</fullName>
        <shortName evidence="7">6PGL</shortName>
        <ecNumber evidence="5 7">3.1.1.31</ecNumber>
    </recommendedName>
</protein>
<dbReference type="GO" id="GO:0017057">
    <property type="term" value="F:6-phosphogluconolactonase activity"/>
    <property type="evidence" value="ECO:0007669"/>
    <property type="project" value="UniProtKB-EC"/>
</dbReference>
<comment type="caution">
    <text evidence="9">The sequence shown here is derived from an EMBL/GenBank/DDBJ whole genome shotgun (WGS) entry which is preliminary data.</text>
</comment>